<dbReference type="CDD" id="cd00082">
    <property type="entry name" value="HisKA"/>
    <property type="match status" value="1"/>
</dbReference>
<dbReference type="Pfam" id="PF13185">
    <property type="entry name" value="GAF_2"/>
    <property type="match status" value="1"/>
</dbReference>
<dbReference type="SUPFAM" id="SSF55781">
    <property type="entry name" value="GAF domain-like"/>
    <property type="match status" value="2"/>
</dbReference>
<dbReference type="Gene3D" id="3.30.565.10">
    <property type="entry name" value="Histidine kinase-like ATPase, C-terminal domain"/>
    <property type="match status" value="1"/>
</dbReference>
<dbReference type="AlphaFoldDB" id="A0A101JF75"/>
<gene>
    <name evidence="11" type="ORF">ADL15_40090</name>
</gene>
<dbReference type="InterPro" id="IPR003018">
    <property type="entry name" value="GAF"/>
</dbReference>
<dbReference type="PANTHER" id="PTHR43711">
    <property type="entry name" value="TWO-COMPONENT HISTIDINE KINASE"/>
    <property type="match status" value="1"/>
</dbReference>
<evidence type="ECO:0000313" key="11">
    <source>
        <dbReference type="EMBL" id="KUL25688.1"/>
    </source>
</evidence>
<dbReference type="PRINTS" id="PR00344">
    <property type="entry name" value="BCTRLSENSOR"/>
</dbReference>
<keyword evidence="5" id="KW-0808">Transferase</keyword>
<dbReference type="Gene3D" id="1.10.287.130">
    <property type="match status" value="1"/>
</dbReference>
<dbReference type="InterPro" id="IPR036890">
    <property type="entry name" value="HATPase_C_sf"/>
</dbReference>
<dbReference type="InterPro" id="IPR003661">
    <property type="entry name" value="HisK_dim/P_dom"/>
</dbReference>
<evidence type="ECO:0000259" key="10">
    <source>
        <dbReference type="PROSITE" id="PS50112"/>
    </source>
</evidence>
<dbReference type="Gene3D" id="3.30.450.40">
    <property type="match status" value="2"/>
</dbReference>
<dbReference type="InterPro" id="IPR029016">
    <property type="entry name" value="GAF-like_dom_sf"/>
</dbReference>
<dbReference type="PROSITE" id="PS50112">
    <property type="entry name" value="PAS"/>
    <property type="match status" value="1"/>
</dbReference>
<dbReference type="Pfam" id="PF08447">
    <property type="entry name" value="PAS_3"/>
    <property type="match status" value="1"/>
</dbReference>
<feature type="coiled-coil region" evidence="8">
    <location>
        <begin position="590"/>
        <end position="619"/>
    </location>
</feature>
<evidence type="ECO:0000256" key="6">
    <source>
        <dbReference type="ARBA" id="ARBA00022777"/>
    </source>
</evidence>
<dbReference type="GO" id="GO:0000155">
    <property type="term" value="F:phosphorelay sensor kinase activity"/>
    <property type="evidence" value="ECO:0007669"/>
    <property type="project" value="InterPro"/>
</dbReference>
<dbReference type="SMART" id="SM00091">
    <property type="entry name" value="PAS"/>
    <property type="match status" value="2"/>
</dbReference>
<evidence type="ECO:0000256" key="5">
    <source>
        <dbReference type="ARBA" id="ARBA00022679"/>
    </source>
</evidence>
<dbReference type="PANTHER" id="PTHR43711:SF1">
    <property type="entry name" value="HISTIDINE KINASE 1"/>
    <property type="match status" value="1"/>
</dbReference>
<accession>A0A101JF75</accession>
<evidence type="ECO:0000256" key="2">
    <source>
        <dbReference type="ARBA" id="ARBA00004236"/>
    </source>
</evidence>
<comment type="subcellular location">
    <subcellularLocation>
        <location evidence="2">Cell membrane</location>
    </subcellularLocation>
</comment>
<dbReference type="InterPro" id="IPR013656">
    <property type="entry name" value="PAS_4"/>
</dbReference>
<dbReference type="Pfam" id="PF02518">
    <property type="entry name" value="HATPase_c"/>
    <property type="match status" value="1"/>
</dbReference>
<dbReference type="InterPro" id="IPR000014">
    <property type="entry name" value="PAS"/>
</dbReference>
<dbReference type="SMART" id="SM00387">
    <property type="entry name" value="HATPase_c"/>
    <property type="match status" value="1"/>
</dbReference>
<comment type="caution">
    <text evidence="11">The sequence shown here is derived from an EMBL/GenBank/DDBJ whole genome shotgun (WGS) entry which is preliminary data.</text>
</comment>
<comment type="catalytic activity">
    <reaction evidence="1">
        <text>ATP + protein L-histidine = ADP + protein N-phospho-L-histidine.</text>
        <dbReference type="EC" id="2.7.13.3"/>
    </reaction>
</comment>
<dbReference type="InterPro" id="IPR035965">
    <property type="entry name" value="PAS-like_dom_sf"/>
</dbReference>
<feature type="domain" description="PAS" evidence="10">
    <location>
        <begin position="174"/>
        <end position="248"/>
    </location>
</feature>
<keyword evidence="12" id="KW-1185">Reference proteome</keyword>
<dbReference type="Pfam" id="PF00512">
    <property type="entry name" value="HisKA"/>
    <property type="match status" value="1"/>
</dbReference>
<dbReference type="Pfam" id="PF01590">
    <property type="entry name" value="GAF"/>
    <property type="match status" value="1"/>
</dbReference>
<keyword evidence="8" id="KW-0175">Coiled coil</keyword>
<evidence type="ECO:0000256" key="1">
    <source>
        <dbReference type="ARBA" id="ARBA00000085"/>
    </source>
</evidence>
<dbReference type="InterPro" id="IPR036097">
    <property type="entry name" value="HisK_dim/P_sf"/>
</dbReference>
<dbReference type="CDD" id="cd00075">
    <property type="entry name" value="HATPase"/>
    <property type="match status" value="1"/>
</dbReference>
<dbReference type="Proteomes" id="UP000053244">
    <property type="component" value="Unassembled WGS sequence"/>
</dbReference>
<evidence type="ECO:0000256" key="8">
    <source>
        <dbReference type="SAM" id="Coils"/>
    </source>
</evidence>
<keyword evidence="6" id="KW-0418">Kinase</keyword>
<keyword evidence="7" id="KW-0902">Two-component regulatory system</keyword>
<evidence type="ECO:0000256" key="3">
    <source>
        <dbReference type="ARBA" id="ARBA00012438"/>
    </source>
</evidence>
<keyword evidence="4" id="KW-0597">Phosphoprotein</keyword>
<evidence type="ECO:0000313" key="12">
    <source>
        <dbReference type="Proteomes" id="UP000053244"/>
    </source>
</evidence>
<name>A0A101JF75_9ACTN</name>
<dbReference type="NCBIfam" id="TIGR00229">
    <property type="entry name" value="sensory_box"/>
    <property type="match status" value="1"/>
</dbReference>
<dbReference type="SUPFAM" id="SSF55874">
    <property type="entry name" value="ATPase domain of HSP90 chaperone/DNA topoisomerase II/histidine kinase"/>
    <property type="match status" value="1"/>
</dbReference>
<dbReference type="SUPFAM" id="SSF55785">
    <property type="entry name" value="PYP-like sensor domain (PAS domain)"/>
    <property type="match status" value="2"/>
</dbReference>
<dbReference type="PROSITE" id="PS50109">
    <property type="entry name" value="HIS_KIN"/>
    <property type="match status" value="1"/>
</dbReference>
<reference evidence="11 12" key="1">
    <citation type="submission" date="2015-10" db="EMBL/GenBank/DDBJ databases">
        <authorList>
            <person name="Gilbert D.G."/>
        </authorList>
    </citation>
    <scope>NUCLEOTIDE SEQUENCE [LARGE SCALE GENOMIC DNA]</scope>
    <source>
        <strain evidence="11 12">NRRL B-16712</strain>
    </source>
</reference>
<protein>
    <recommendedName>
        <fullName evidence="3">histidine kinase</fullName>
        <ecNumber evidence="3">2.7.13.3</ecNumber>
    </recommendedName>
</protein>
<dbReference type="InterPro" id="IPR003594">
    <property type="entry name" value="HATPase_dom"/>
</dbReference>
<dbReference type="GO" id="GO:0005886">
    <property type="term" value="C:plasma membrane"/>
    <property type="evidence" value="ECO:0007669"/>
    <property type="project" value="UniProtKB-SubCell"/>
</dbReference>
<dbReference type="EC" id="2.7.13.3" evidence="3"/>
<dbReference type="InterPro" id="IPR005467">
    <property type="entry name" value="His_kinase_dom"/>
</dbReference>
<organism evidence="11 12">
    <name type="scientific">Actinoplanes awajinensis subsp. mycoplanecinus</name>
    <dbReference type="NCBI Taxonomy" id="135947"/>
    <lineage>
        <taxon>Bacteria</taxon>
        <taxon>Bacillati</taxon>
        <taxon>Actinomycetota</taxon>
        <taxon>Actinomycetes</taxon>
        <taxon>Micromonosporales</taxon>
        <taxon>Micromonosporaceae</taxon>
        <taxon>Actinoplanes</taxon>
    </lineage>
</organism>
<dbReference type="Pfam" id="PF08448">
    <property type="entry name" value="PAS_4"/>
    <property type="match status" value="1"/>
</dbReference>
<dbReference type="FunFam" id="3.30.565.10:FF:000006">
    <property type="entry name" value="Sensor histidine kinase WalK"/>
    <property type="match status" value="1"/>
</dbReference>
<dbReference type="InterPro" id="IPR013655">
    <property type="entry name" value="PAS_fold_3"/>
</dbReference>
<dbReference type="SUPFAM" id="SSF47384">
    <property type="entry name" value="Homodimeric domain of signal transducing histidine kinase"/>
    <property type="match status" value="1"/>
</dbReference>
<evidence type="ECO:0000256" key="7">
    <source>
        <dbReference type="ARBA" id="ARBA00023012"/>
    </source>
</evidence>
<dbReference type="SMART" id="SM00388">
    <property type="entry name" value="HisKA"/>
    <property type="match status" value="1"/>
</dbReference>
<evidence type="ECO:0000256" key="4">
    <source>
        <dbReference type="ARBA" id="ARBA00022553"/>
    </source>
</evidence>
<sequence>MEILHATGLLDAGPVAALDRLTRLARRLVGASVAAVSLVGDEWQRSVSAHGTGGALEGERTTPLSHSYCRYVVQDDAPLIVADARLDPRLRDSPAIEAHQAVAYAGFPLRSPDGAVLGAFCVVDSERRDWTADELSTVSDLAGAAESEISLRLAYARELATAERDRQHQLVDDQNAFLQTVLDSLEAGVAACDSAGGLTLFNRAMRELVGDPPDGLVGRERARHYQIYTPDGRELIDELPLTRALAGETVRGQQLLIKQPAGWRRLVSNARPIETAAGHRLGAVVAVHDITEAYRAEQLRRARHAVAQVLSEATNATAAAVQAVAAITDSLGWAHGEYWKVTPDRKHIERHSAHFSGDHATLTGDRPLSYVLGEGLPGLVWSRNGEVWWNTGTTPDDLVASGRALPEAGIRVAVGVPVRSGRRTLGVLAFYTDQDLPYDSDTVGMLDAVAAHLGRFVERRWAEDMSLMLAEARRSFNRVVEQVDDYVWTVEAVAGEPVRLVYGSPNVTAVLGHGAPVTSGPPMTDRIHPDDAGILARFRSDLAGGGQAEMECRIIGYDGQSRWIWTRAKARSENDRRFVDGISTNVDDRRELAEQRELLLEEERRQVEQLRELDRMKDELAALVIHELRNPVGVIRGFSEMLVDSTSLTGAERRHATVIERTTLHLQTLVDDLLDLARLNAGHLTIDSRPIAAARLLREVLETHTPSAVVKRLRLVDRVTDELTVHADGGRLRQALDNLLSNAIKYTPDGGVVTVAARQDGDRIVIEVSDTGIGIPAEQYPHLFSRFFRASNATEAGIKGTGLGLAVTKAIVDGHGGAISAGPGADGGTTFAIWLPSGPPAD</sequence>
<dbReference type="CDD" id="cd00130">
    <property type="entry name" value="PAS"/>
    <property type="match status" value="2"/>
</dbReference>
<dbReference type="InterPro" id="IPR050736">
    <property type="entry name" value="Sensor_HK_Regulatory"/>
</dbReference>
<dbReference type="InterPro" id="IPR004358">
    <property type="entry name" value="Sig_transdc_His_kin-like_C"/>
</dbReference>
<dbReference type="Gene3D" id="3.30.450.20">
    <property type="entry name" value="PAS domain"/>
    <property type="match status" value="2"/>
</dbReference>
<dbReference type="SMART" id="SM00086">
    <property type="entry name" value="PAC"/>
    <property type="match status" value="2"/>
</dbReference>
<feature type="domain" description="Histidine kinase" evidence="9">
    <location>
        <begin position="623"/>
        <end position="839"/>
    </location>
</feature>
<dbReference type="EMBL" id="LLZH01000311">
    <property type="protein sequence ID" value="KUL25688.1"/>
    <property type="molecule type" value="Genomic_DNA"/>
</dbReference>
<evidence type="ECO:0000259" key="9">
    <source>
        <dbReference type="PROSITE" id="PS50109"/>
    </source>
</evidence>
<dbReference type="InterPro" id="IPR001610">
    <property type="entry name" value="PAC"/>
</dbReference>
<proteinExistence type="predicted"/>
<dbReference type="SMART" id="SM00065">
    <property type="entry name" value="GAF"/>
    <property type="match status" value="2"/>
</dbReference>